<dbReference type="PANTHER" id="PTHR30386:SF24">
    <property type="entry name" value="MULTIDRUG RESISTANCE EFFLUX PUMP"/>
    <property type="match status" value="1"/>
</dbReference>
<dbReference type="GO" id="GO:0055085">
    <property type="term" value="P:transmembrane transport"/>
    <property type="evidence" value="ECO:0007669"/>
    <property type="project" value="InterPro"/>
</dbReference>
<organism evidence="4 5">
    <name type="scientific">Chimaeribacter coloradensis</name>
    <dbReference type="NCBI Taxonomy" id="2060068"/>
    <lineage>
        <taxon>Bacteria</taxon>
        <taxon>Pseudomonadati</taxon>
        <taxon>Pseudomonadota</taxon>
        <taxon>Gammaproteobacteria</taxon>
        <taxon>Enterobacterales</taxon>
        <taxon>Yersiniaceae</taxon>
        <taxon>Chimaeribacter</taxon>
    </lineage>
</organism>
<evidence type="ECO:0000256" key="1">
    <source>
        <dbReference type="ARBA" id="ARBA00009477"/>
    </source>
</evidence>
<gene>
    <name evidence="4" type="ORF">CYR32_01120</name>
</gene>
<accession>A0A2N5ECW3</accession>
<dbReference type="InterPro" id="IPR050739">
    <property type="entry name" value="MFP"/>
</dbReference>
<dbReference type="PANTHER" id="PTHR30386">
    <property type="entry name" value="MEMBRANE FUSION SUBUNIT OF EMRAB-TOLC MULTIDRUG EFFLUX PUMP"/>
    <property type="match status" value="1"/>
</dbReference>
<feature type="coiled-coil region" evidence="2">
    <location>
        <begin position="173"/>
        <end position="207"/>
    </location>
</feature>
<dbReference type="Gene3D" id="1.10.287.470">
    <property type="entry name" value="Helix hairpin bin"/>
    <property type="match status" value="1"/>
</dbReference>
<sequence length="344" mass="36542">MLATSSKRIPLLVAVILIALLAGVVVWRLAGHGQETTNDAYVTADYTLVAPRISGHIAEVRVEDNQQVGAGQLLARIDDRDYINALNTAQATLESKQAQLKSLDAQLIKQQQVIVQARAALDSSVAGMNYARQSADRYRRLLQQGSGTADQRDESDATYREKAAAHQSDVAALEAAQQEVDVLKAERAEALAAIDAANADLSQAKLNLSYTRITAPVAGTVGQRSLRVGAYVSAGTRVLAVVPLQHAYIVANYLETQLGGVVPDQPVSIRVDALPDAVLHGHVESIAPATGATFSPIAADNATGNFTKVAQRLAVKIVLDADQPLVQRLRVGMSVVPTIDTAHP</sequence>
<keyword evidence="5" id="KW-1185">Reference proteome</keyword>
<proteinExistence type="inferred from homology"/>
<feature type="domain" description="Multidrug resistance protein MdtA-like barrel-sandwich hybrid" evidence="3">
    <location>
        <begin position="49"/>
        <end position="242"/>
    </location>
</feature>
<evidence type="ECO:0000313" key="4">
    <source>
        <dbReference type="EMBL" id="PLR40371.1"/>
    </source>
</evidence>
<dbReference type="AlphaFoldDB" id="A0A2N5ECW3"/>
<name>A0A2N5ECW3_9GAMM</name>
<comment type="caution">
    <text evidence="4">The sequence shown here is derived from an EMBL/GenBank/DDBJ whole genome shotgun (WGS) entry which is preliminary data.</text>
</comment>
<dbReference type="Gene3D" id="2.40.30.170">
    <property type="match status" value="1"/>
</dbReference>
<evidence type="ECO:0000313" key="5">
    <source>
        <dbReference type="Proteomes" id="UP000234503"/>
    </source>
</evidence>
<dbReference type="RefSeq" id="WP_101821694.1">
    <property type="nucleotide sequence ID" value="NZ_PJZH01000001.1"/>
</dbReference>
<dbReference type="EMBL" id="PJZH01000001">
    <property type="protein sequence ID" value="PLR40371.1"/>
    <property type="molecule type" value="Genomic_DNA"/>
</dbReference>
<dbReference type="Pfam" id="PF25917">
    <property type="entry name" value="BSH_RND"/>
    <property type="match status" value="1"/>
</dbReference>
<comment type="similarity">
    <text evidence="1">Belongs to the membrane fusion protein (MFP) (TC 8.A.1) family.</text>
</comment>
<reference evidence="4 5" key="1">
    <citation type="submission" date="2017-12" db="EMBL/GenBank/DDBJ databases">
        <title>Characterization of six clinical isolates of Enterochimera gen. nov., a novel genus of the Yersiniaciae family and the three species Enterochimera arupensis sp. nov., Enterochimera coloradensis sp. nov, and Enterochimera californica sp. nov.</title>
        <authorList>
            <person name="Rossi A."/>
            <person name="Fisher M."/>
        </authorList>
    </citation>
    <scope>NUCLEOTIDE SEQUENCE [LARGE SCALE GENOMIC DNA]</scope>
    <source>
        <strain evidence="5">2016-Iso4</strain>
    </source>
</reference>
<keyword evidence="2" id="KW-0175">Coiled coil</keyword>
<dbReference type="SUPFAM" id="SSF111369">
    <property type="entry name" value="HlyD-like secretion proteins"/>
    <property type="match status" value="2"/>
</dbReference>
<dbReference type="Proteomes" id="UP000234503">
    <property type="component" value="Unassembled WGS sequence"/>
</dbReference>
<evidence type="ECO:0000256" key="2">
    <source>
        <dbReference type="SAM" id="Coils"/>
    </source>
</evidence>
<dbReference type="Gene3D" id="2.40.50.100">
    <property type="match status" value="1"/>
</dbReference>
<dbReference type="OrthoDB" id="9811754at2"/>
<protein>
    <submittedName>
        <fullName evidence="4">Efflux transporter periplasmic adaptor subunit</fullName>
    </submittedName>
</protein>
<evidence type="ECO:0000259" key="3">
    <source>
        <dbReference type="Pfam" id="PF25917"/>
    </source>
</evidence>
<feature type="coiled-coil region" evidence="2">
    <location>
        <begin position="86"/>
        <end position="113"/>
    </location>
</feature>
<dbReference type="InterPro" id="IPR058625">
    <property type="entry name" value="MdtA-like_BSH"/>
</dbReference>